<gene>
    <name evidence="1" type="ORF">SDC9_60709</name>
</gene>
<name>A0A644XEL0_9ZZZZ</name>
<sequence>MVPGDTGADDDSQHGSIHINHYARKHVGFREYDAEGGGAAAFVLKKGTSPAYAFGDGLRPPRVVGNPRFIPTEESKGDMAVLIVPAVGDKRSVLGLNPAQTGFQC</sequence>
<dbReference type="EMBL" id="VSSQ01002264">
    <property type="protein sequence ID" value="MPM14347.1"/>
    <property type="molecule type" value="Genomic_DNA"/>
</dbReference>
<comment type="caution">
    <text evidence="1">The sequence shown here is derived from an EMBL/GenBank/DDBJ whole genome shotgun (WGS) entry which is preliminary data.</text>
</comment>
<dbReference type="AlphaFoldDB" id="A0A644XEL0"/>
<organism evidence="1">
    <name type="scientific">bioreactor metagenome</name>
    <dbReference type="NCBI Taxonomy" id="1076179"/>
    <lineage>
        <taxon>unclassified sequences</taxon>
        <taxon>metagenomes</taxon>
        <taxon>ecological metagenomes</taxon>
    </lineage>
</organism>
<accession>A0A644XEL0</accession>
<proteinExistence type="predicted"/>
<reference evidence="1" key="1">
    <citation type="submission" date="2019-08" db="EMBL/GenBank/DDBJ databases">
        <authorList>
            <person name="Kucharzyk K."/>
            <person name="Murdoch R.W."/>
            <person name="Higgins S."/>
            <person name="Loffler F."/>
        </authorList>
    </citation>
    <scope>NUCLEOTIDE SEQUENCE</scope>
</reference>
<evidence type="ECO:0000313" key="1">
    <source>
        <dbReference type="EMBL" id="MPM14347.1"/>
    </source>
</evidence>
<protein>
    <submittedName>
        <fullName evidence="1">Uncharacterized protein</fullName>
    </submittedName>
</protein>